<organism evidence="3 4">
    <name type="scientific">Triparma strigata</name>
    <dbReference type="NCBI Taxonomy" id="1606541"/>
    <lineage>
        <taxon>Eukaryota</taxon>
        <taxon>Sar</taxon>
        <taxon>Stramenopiles</taxon>
        <taxon>Ochrophyta</taxon>
        <taxon>Bolidophyceae</taxon>
        <taxon>Parmales</taxon>
        <taxon>Triparmaceae</taxon>
        <taxon>Triparma</taxon>
    </lineage>
</organism>
<dbReference type="Gene3D" id="1.20.90.10">
    <property type="entry name" value="Phospholipase A2 domain"/>
    <property type="match status" value="1"/>
</dbReference>
<dbReference type="SUPFAM" id="SSF48619">
    <property type="entry name" value="Phospholipase A2, PLA2"/>
    <property type="match status" value="1"/>
</dbReference>
<evidence type="ECO:0000313" key="3">
    <source>
        <dbReference type="EMBL" id="GMH97996.1"/>
    </source>
</evidence>
<name>A0A9W7C0X3_9STRA</name>
<dbReference type="AlphaFoldDB" id="A0A9W7C0X3"/>
<evidence type="ECO:0000313" key="4">
    <source>
        <dbReference type="Proteomes" id="UP001165085"/>
    </source>
</evidence>
<feature type="signal peptide" evidence="2">
    <location>
        <begin position="1"/>
        <end position="19"/>
    </location>
</feature>
<protein>
    <submittedName>
        <fullName evidence="3">Uncharacterized protein</fullName>
    </submittedName>
</protein>
<dbReference type="GO" id="GO:0004623">
    <property type="term" value="F:phospholipase A2 activity"/>
    <property type="evidence" value="ECO:0007669"/>
    <property type="project" value="InterPro"/>
</dbReference>
<dbReference type="InterPro" id="IPR036444">
    <property type="entry name" value="PLipase_A2_dom_sf"/>
</dbReference>
<keyword evidence="4" id="KW-1185">Reference proteome</keyword>
<accession>A0A9W7C0X3</accession>
<dbReference type="PANTHER" id="PTHR12824:SF8">
    <property type="entry name" value="GXIVSPLA2, ISOFORM A"/>
    <property type="match status" value="1"/>
</dbReference>
<evidence type="ECO:0000256" key="2">
    <source>
        <dbReference type="SAM" id="SignalP"/>
    </source>
</evidence>
<reference evidence="4" key="1">
    <citation type="journal article" date="2023" name="Commun. Biol.">
        <title>Genome analysis of Parmales, the sister group of diatoms, reveals the evolutionary specialization of diatoms from phago-mixotrophs to photoautotrophs.</title>
        <authorList>
            <person name="Ban H."/>
            <person name="Sato S."/>
            <person name="Yoshikawa S."/>
            <person name="Yamada K."/>
            <person name="Nakamura Y."/>
            <person name="Ichinomiya M."/>
            <person name="Sato N."/>
            <person name="Blanc-Mathieu R."/>
            <person name="Endo H."/>
            <person name="Kuwata A."/>
            <person name="Ogata H."/>
        </authorList>
    </citation>
    <scope>NUCLEOTIDE SEQUENCE [LARGE SCALE GENOMIC DNA]</scope>
    <source>
        <strain evidence="4">NIES 3701</strain>
    </source>
</reference>
<dbReference type="GO" id="GO:0006644">
    <property type="term" value="P:phospholipid metabolic process"/>
    <property type="evidence" value="ECO:0007669"/>
    <property type="project" value="InterPro"/>
</dbReference>
<gene>
    <name evidence="3" type="ORF">TrST_g1247</name>
</gene>
<keyword evidence="2" id="KW-0732">Signal</keyword>
<dbReference type="GO" id="GO:0050482">
    <property type="term" value="P:arachidonate secretion"/>
    <property type="evidence" value="ECO:0007669"/>
    <property type="project" value="InterPro"/>
</dbReference>
<dbReference type="Pfam" id="PF06951">
    <property type="entry name" value="PLA2G12"/>
    <property type="match status" value="1"/>
</dbReference>
<dbReference type="InterPro" id="IPR010711">
    <property type="entry name" value="PLA2G12"/>
</dbReference>
<dbReference type="EMBL" id="BRXY01000506">
    <property type="protein sequence ID" value="GMH97996.1"/>
    <property type="molecule type" value="Genomic_DNA"/>
</dbReference>
<comment type="caution">
    <text evidence="3">The sequence shown here is derived from an EMBL/GenBank/DDBJ whole genome shotgun (WGS) entry which is preliminary data.</text>
</comment>
<dbReference type="OrthoDB" id="3935740at2759"/>
<dbReference type="GO" id="GO:0016042">
    <property type="term" value="P:lipid catabolic process"/>
    <property type="evidence" value="ECO:0007669"/>
    <property type="project" value="InterPro"/>
</dbReference>
<evidence type="ECO:0000256" key="1">
    <source>
        <dbReference type="SAM" id="MobiDB-lite"/>
    </source>
</evidence>
<sequence length="222" mass="25110">MRFASAVFLFSGGICAVSGSTICKEADEVPIQGLIPVSNGCSKPPGMSVEGEEDFTYCCDRHDSCYQTCGMDKKFCEDDFGKCMNAMCRTTFSSNSRCKGAAQMYKLGVSMFGGAPFQNMQDQACECVPSDKVVDEYESLYRKIYRSSDKNDEEQEEAVQKLKDKMDLLDGDGLRSFARDTFYKLLKKYDNAIRHEGWREGRSKIPKPVKEKKKKKKKKEEL</sequence>
<feature type="compositionally biased region" description="Basic residues" evidence="1">
    <location>
        <begin position="204"/>
        <end position="222"/>
    </location>
</feature>
<proteinExistence type="predicted"/>
<feature type="chain" id="PRO_5040840587" evidence="2">
    <location>
        <begin position="20"/>
        <end position="222"/>
    </location>
</feature>
<dbReference type="GO" id="GO:0005576">
    <property type="term" value="C:extracellular region"/>
    <property type="evidence" value="ECO:0007669"/>
    <property type="project" value="InterPro"/>
</dbReference>
<dbReference type="GO" id="GO:0005509">
    <property type="term" value="F:calcium ion binding"/>
    <property type="evidence" value="ECO:0007669"/>
    <property type="project" value="InterPro"/>
</dbReference>
<dbReference type="PANTHER" id="PTHR12824">
    <property type="entry name" value="GROUP XII SECRETORY PHOSPHOLIPASE A2 FAMILY MEMBER"/>
    <property type="match status" value="1"/>
</dbReference>
<feature type="region of interest" description="Disordered" evidence="1">
    <location>
        <begin position="200"/>
        <end position="222"/>
    </location>
</feature>
<dbReference type="Proteomes" id="UP001165085">
    <property type="component" value="Unassembled WGS sequence"/>
</dbReference>